<evidence type="ECO:0000259" key="1">
    <source>
        <dbReference type="Pfam" id="PF00117"/>
    </source>
</evidence>
<keyword evidence="2" id="KW-0315">Glutamine amidotransferase</keyword>
<accession>A0A6S6QN68</accession>
<feature type="domain" description="Glutamine amidotransferase" evidence="1">
    <location>
        <begin position="44"/>
        <end position="181"/>
    </location>
</feature>
<keyword evidence="3" id="KW-1185">Reference proteome</keyword>
<dbReference type="PROSITE" id="PS51273">
    <property type="entry name" value="GATASE_TYPE_1"/>
    <property type="match status" value="1"/>
</dbReference>
<reference evidence="2 3" key="1">
    <citation type="submission" date="2020-08" db="EMBL/GenBank/DDBJ databases">
        <title>Genome sequence of Rhizobiales bacterium strain IZ6.</title>
        <authorList>
            <person name="Nakai R."/>
            <person name="Naganuma T."/>
        </authorList>
    </citation>
    <scope>NUCLEOTIDE SEQUENCE [LARGE SCALE GENOMIC DNA]</scope>
    <source>
        <strain evidence="2 3">IZ6</strain>
    </source>
</reference>
<dbReference type="InterPro" id="IPR029062">
    <property type="entry name" value="Class_I_gatase-like"/>
</dbReference>
<dbReference type="EMBL" id="AP023361">
    <property type="protein sequence ID" value="BCJ90399.1"/>
    <property type="molecule type" value="Genomic_DNA"/>
</dbReference>
<proteinExistence type="predicted"/>
<dbReference type="GO" id="GO:0005829">
    <property type="term" value="C:cytosol"/>
    <property type="evidence" value="ECO:0007669"/>
    <property type="project" value="TreeGrafter"/>
</dbReference>
<sequence>MKILAINSSAHMTYAEAGTIARVAEEKGAVLDWWNRGSGPLPEAEGYAALILFGGEMSVHDPVYRDYFDAVAALVHAFHEANRPVLGSCLGAQILAHAFGSKVYQGPVEYGFARLTLTEDGKEDALLSGLNNELDLFEMHGDTFDLPQDAVLLARGAAVPHQIFRMGNATYGFQCHFEVTPDIVEEWSSRHSGTGDRITPLVARDRPKVREDLRTLQDSQVSFAETVMTRWLELAAL</sequence>
<dbReference type="Proteomes" id="UP000515317">
    <property type="component" value="Chromosome"/>
</dbReference>
<organism evidence="2 3">
    <name type="scientific">Terrihabitans soli</name>
    <dbReference type="NCBI Taxonomy" id="708113"/>
    <lineage>
        <taxon>Bacteria</taxon>
        <taxon>Pseudomonadati</taxon>
        <taxon>Pseudomonadota</taxon>
        <taxon>Alphaproteobacteria</taxon>
        <taxon>Hyphomicrobiales</taxon>
        <taxon>Terrihabitans</taxon>
    </lineage>
</organism>
<name>A0A6S6QN68_9HYPH</name>
<dbReference type="KEGG" id="tso:IZ6_11340"/>
<dbReference type="PANTHER" id="PTHR42695">
    <property type="entry name" value="GLUTAMINE AMIDOTRANSFERASE YLR126C-RELATED"/>
    <property type="match status" value="1"/>
</dbReference>
<dbReference type="Pfam" id="PF00117">
    <property type="entry name" value="GATase"/>
    <property type="match status" value="1"/>
</dbReference>
<dbReference type="Gene3D" id="3.40.50.880">
    <property type="match status" value="1"/>
</dbReference>
<dbReference type="CDD" id="cd01741">
    <property type="entry name" value="GATase1_1"/>
    <property type="match status" value="1"/>
</dbReference>
<dbReference type="PANTHER" id="PTHR42695:SF5">
    <property type="entry name" value="GLUTAMINE AMIDOTRANSFERASE YLR126C-RELATED"/>
    <property type="match status" value="1"/>
</dbReference>
<protein>
    <submittedName>
        <fullName evidence="2">Glutamine amidotransferase</fullName>
    </submittedName>
</protein>
<dbReference type="GO" id="GO:0016740">
    <property type="term" value="F:transferase activity"/>
    <property type="evidence" value="ECO:0007669"/>
    <property type="project" value="UniProtKB-KW"/>
</dbReference>
<evidence type="ECO:0000313" key="3">
    <source>
        <dbReference type="Proteomes" id="UP000515317"/>
    </source>
</evidence>
<dbReference type="AlphaFoldDB" id="A0A6S6QN68"/>
<dbReference type="SUPFAM" id="SSF52317">
    <property type="entry name" value="Class I glutamine amidotransferase-like"/>
    <property type="match status" value="1"/>
</dbReference>
<gene>
    <name evidence="2" type="ORF">IZ6_11340</name>
</gene>
<dbReference type="InterPro" id="IPR017926">
    <property type="entry name" value="GATASE"/>
</dbReference>
<evidence type="ECO:0000313" key="2">
    <source>
        <dbReference type="EMBL" id="BCJ90399.1"/>
    </source>
</evidence>
<keyword evidence="2" id="KW-0808">Transferase</keyword>
<dbReference type="InterPro" id="IPR044992">
    <property type="entry name" value="ChyE-like"/>
</dbReference>
<dbReference type="RefSeq" id="WP_222877030.1">
    <property type="nucleotide sequence ID" value="NZ_AP023361.1"/>
</dbReference>